<evidence type="ECO:0000256" key="2">
    <source>
        <dbReference type="ARBA" id="ARBA00022692"/>
    </source>
</evidence>
<sequence>MSGSRASNDTDILIVRTSEIVCQNEEILWLARFICTQILMPIVCVVGVATNLLNIIVLTTAVMRSSTSLYLCAVAVYDLLYNLTGLPLTLRTYKSMEQSSSYMHALAFLFSFGNMWSNTAAWLTCTFTIERFLAISTPIRSRKTFSLRRTRGNIAFVCIVTAIFSLPDFFERTVLKTFRLHCGFAANNSCLSLKKVSADDFHCGEVYYAFGISWFGKYLHDIGWSYATAALFVFIPLTILTIFNSLLIRSVISASRKRGNMLGNIPVPNKHWKDRTIVLTRTQRDLAWRKWWINRPSDRNVGLSSQLTSNPADSSLENFATVTPTKAMKQMRYPYDCVGTTKANPAALSSSESSCRHSEHSKGATKESVKWPTRNGIIRTNFHKSSNNNSIISRTRNQDKNAITITLIAVVVVFCLLNIPSAILHLVRPWFLPGDMRLRIAGNVSNLLLMLNSALNFFLYSMFSARFRNSFKTLILKRCQ</sequence>
<dbReference type="PANTHER" id="PTHR46641">
    <property type="entry name" value="FMRFAMIDE RECEPTOR-RELATED"/>
    <property type="match status" value="1"/>
</dbReference>
<keyword evidence="3 5" id="KW-1133">Transmembrane helix</keyword>
<feature type="transmembrane region" description="Helical" evidence="5">
    <location>
        <begin position="38"/>
        <end position="62"/>
    </location>
</feature>
<dbReference type="CDD" id="cd14978">
    <property type="entry name" value="7tmA_FMRFamide_R-like"/>
    <property type="match status" value="1"/>
</dbReference>
<dbReference type="PROSITE" id="PS50262">
    <property type="entry name" value="G_PROTEIN_RECEP_F1_2"/>
    <property type="match status" value="1"/>
</dbReference>
<gene>
    <name evidence="7" type="ORF">DILT_LOCUS3405</name>
</gene>
<evidence type="ECO:0000256" key="1">
    <source>
        <dbReference type="ARBA" id="ARBA00004370"/>
    </source>
</evidence>
<feature type="transmembrane region" description="Helical" evidence="5">
    <location>
        <begin position="150"/>
        <end position="170"/>
    </location>
</feature>
<name>A0A3P6TVI9_DIBLA</name>
<evidence type="ECO:0000256" key="3">
    <source>
        <dbReference type="ARBA" id="ARBA00022989"/>
    </source>
</evidence>
<feature type="transmembrane region" description="Helical" evidence="5">
    <location>
        <begin position="402"/>
        <end position="427"/>
    </location>
</feature>
<dbReference type="PRINTS" id="PR00237">
    <property type="entry name" value="GPCRRHODOPSN"/>
</dbReference>
<feature type="transmembrane region" description="Helical" evidence="5">
    <location>
        <begin position="102"/>
        <end position="129"/>
    </location>
</feature>
<protein>
    <recommendedName>
        <fullName evidence="6">G-protein coupled receptors family 1 profile domain-containing protein</fullName>
    </recommendedName>
</protein>
<dbReference type="Proteomes" id="UP000281553">
    <property type="component" value="Unassembled WGS sequence"/>
</dbReference>
<dbReference type="InterPro" id="IPR017452">
    <property type="entry name" value="GPCR_Rhodpsn_7TM"/>
</dbReference>
<reference evidence="7 8" key="1">
    <citation type="submission" date="2018-11" db="EMBL/GenBank/DDBJ databases">
        <authorList>
            <consortium name="Pathogen Informatics"/>
        </authorList>
    </citation>
    <scope>NUCLEOTIDE SEQUENCE [LARGE SCALE GENOMIC DNA]</scope>
</reference>
<feature type="domain" description="G-protein coupled receptors family 1 profile" evidence="6">
    <location>
        <begin position="50"/>
        <end position="460"/>
    </location>
</feature>
<dbReference type="GO" id="GO:0016020">
    <property type="term" value="C:membrane"/>
    <property type="evidence" value="ECO:0007669"/>
    <property type="project" value="UniProtKB-SubCell"/>
</dbReference>
<keyword evidence="2 5" id="KW-0812">Transmembrane</keyword>
<evidence type="ECO:0000256" key="4">
    <source>
        <dbReference type="ARBA" id="ARBA00023136"/>
    </source>
</evidence>
<accession>A0A3P6TVI9</accession>
<dbReference type="PANTHER" id="PTHR46641:SF2">
    <property type="entry name" value="FMRFAMIDE RECEPTOR"/>
    <property type="match status" value="1"/>
</dbReference>
<dbReference type="InterPro" id="IPR052954">
    <property type="entry name" value="GPCR-Ligand_Int"/>
</dbReference>
<evidence type="ECO:0000313" key="7">
    <source>
        <dbReference type="EMBL" id="VDK82990.1"/>
    </source>
</evidence>
<dbReference type="Pfam" id="PF00001">
    <property type="entry name" value="7tm_1"/>
    <property type="match status" value="1"/>
</dbReference>
<keyword evidence="4 5" id="KW-0472">Membrane</keyword>
<dbReference type="SUPFAM" id="SSF81321">
    <property type="entry name" value="Family A G protein-coupled receptor-like"/>
    <property type="match status" value="1"/>
</dbReference>
<keyword evidence="8" id="KW-1185">Reference proteome</keyword>
<evidence type="ECO:0000313" key="8">
    <source>
        <dbReference type="Proteomes" id="UP000281553"/>
    </source>
</evidence>
<feature type="transmembrane region" description="Helical" evidence="5">
    <location>
        <begin position="69"/>
        <end position="90"/>
    </location>
</feature>
<comment type="subcellular location">
    <subcellularLocation>
        <location evidence="1">Membrane</location>
    </subcellularLocation>
</comment>
<dbReference type="EMBL" id="UYRU01043599">
    <property type="protein sequence ID" value="VDK82990.1"/>
    <property type="molecule type" value="Genomic_DNA"/>
</dbReference>
<evidence type="ECO:0000256" key="5">
    <source>
        <dbReference type="SAM" id="Phobius"/>
    </source>
</evidence>
<feature type="transmembrane region" description="Helical" evidence="5">
    <location>
        <begin position="224"/>
        <end position="248"/>
    </location>
</feature>
<dbReference type="OrthoDB" id="10011262at2759"/>
<proteinExistence type="predicted"/>
<evidence type="ECO:0000259" key="6">
    <source>
        <dbReference type="PROSITE" id="PS50262"/>
    </source>
</evidence>
<dbReference type="Gene3D" id="1.20.1070.10">
    <property type="entry name" value="Rhodopsin 7-helix transmembrane proteins"/>
    <property type="match status" value="2"/>
</dbReference>
<dbReference type="InterPro" id="IPR000276">
    <property type="entry name" value="GPCR_Rhodpsn"/>
</dbReference>
<organism evidence="7 8">
    <name type="scientific">Dibothriocephalus latus</name>
    <name type="common">Fish tapeworm</name>
    <name type="synonym">Diphyllobothrium latum</name>
    <dbReference type="NCBI Taxonomy" id="60516"/>
    <lineage>
        <taxon>Eukaryota</taxon>
        <taxon>Metazoa</taxon>
        <taxon>Spiralia</taxon>
        <taxon>Lophotrochozoa</taxon>
        <taxon>Platyhelminthes</taxon>
        <taxon>Cestoda</taxon>
        <taxon>Eucestoda</taxon>
        <taxon>Diphyllobothriidea</taxon>
        <taxon>Diphyllobothriidae</taxon>
        <taxon>Dibothriocephalus</taxon>
    </lineage>
</organism>
<dbReference type="GO" id="GO:0004930">
    <property type="term" value="F:G protein-coupled receptor activity"/>
    <property type="evidence" value="ECO:0007669"/>
    <property type="project" value="InterPro"/>
</dbReference>
<dbReference type="AlphaFoldDB" id="A0A3P6TVI9"/>
<feature type="transmembrane region" description="Helical" evidence="5">
    <location>
        <begin position="447"/>
        <end position="467"/>
    </location>
</feature>